<evidence type="ECO:0000259" key="3">
    <source>
        <dbReference type="PROSITE" id="PS51186"/>
    </source>
</evidence>
<evidence type="ECO:0000256" key="2">
    <source>
        <dbReference type="ARBA" id="ARBA00023315"/>
    </source>
</evidence>
<protein>
    <submittedName>
        <fullName evidence="4">Acetyltransferase (GNAT) family protein</fullName>
    </submittedName>
</protein>
<dbReference type="GO" id="GO:0016747">
    <property type="term" value="F:acyltransferase activity, transferring groups other than amino-acyl groups"/>
    <property type="evidence" value="ECO:0007669"/>
    <property type="project" value="InterPro"/>
</dbReference>
<dbReference type="PANTHER" id="PTHR43072">
    <property type="entry name" value="N-ACETYLTRANSFERASE"/>
    <property type="match status" value="1"/>
</dbReference>
<comment type="caution">
    <text evidence="4">The sequence shown here is derived from an EMBL/GenBank/DDBJ whole genome shotgun (WGS) entry which is preliminary data.</text>
</comment>
<dbReference type="PROSITE" id="PS51186">
    <property type="entry name" value="GNAT"/>
    <property type="match status" value="1"/>
</dbReference>
<dbReference type="EMBL" id="SLWQ01000001">
    <property type="protein sequence ID" value="TCO43293.1"/>
    <property type="molecule type" value="Genomic_DNA"/>
</dbReference>
<dbReference type="SUPFAM" id="SSF55729">
    <property type="entry name" value="Acyl-CoA N-acyltransferases (Nat)"/>
    <property type="match status" value="1"/>
</dbReference>
<evidence type="ECO:0000256" key="1">
    <source>
        <dbReference type="ARBA" id="ARBA00022679"/>
    </source>
</evidence>
<dbReference type="PANTHER" id="PTHR43072:SF23">
    <property type="entry name" value="UPF0039 PROTEIN C11D3.02C"/>
    <property type="match status" value="1"/>
</dbReference>
<dbReference type="AlphaFoldDB" id="A0A4R2IF12"/>
<dbReference type="Pfam" id="PF00583">
    <property type="entry name" value="Acetyltransf_1"/>
    <property type="match status" value="1"/>
</dbReference>
<sequence length="188" mass="20817">MQSQSGNTSSPIPHAVGDEAQHWHDELLDGTRVLVRPLRADDAALEREFIEHLSPRSQRLRFLGLIGSPSDALVRQLTQLDFRREVAFAALVAREGGKHIIGVSRFSLGADRKSCECAVTVADEWQHRGLGTLLMRHLIAVARARGIHEMVSLDAVDNAPMRELAAYLGFTRRSDPLDASQVIHSLKL</sequence>
<evidence type="ECO:0000313" key="4">
    <source>
        <dbReference type="EMBL" id="TCO43293.1"/>
    </source>
</evidence>
<dbReference type="InterPro" id="IPR000182">
    <property type="entry name" value="GNAT_dom"/>
</dbReference>
<gene>
    <name evidence="4" type="ORF">EV148_101716</name>
</gene>
<keyword evidence="1 4" id="KW-0808">Transferase</keyword>
<feature type="domain" description="N-acetyltransferase" evidence="3">
    <location>
        <begin position="33"/>
        <end position="188"/>
    </location>
</feature>
<proteinExistence type="predicted"/>
<dbReference type="CDD" id="cd04301">
    <property type="entry name" value="NAT_SF"/>
    <property type="match status" value="1"/>
</dbReference>
<reference evidence="4 5" key="1">
    <citation type="journal article" date="2015" name="Stand. Genomic Sci.">
        <title>Genomic Encyclopedia of Bacterial and Archaeal Type Strains, Phase III: the genomes of soil and plant-associated and newly described type strains.</title>
        <authorList>
            <person name="Whitman W.B."/>
            <person name="Woyke T."/>
            <person name="Klenk H.P."/>
            <person name="Zhou Y."/>
            <person name="Lilburn T.G."/>
            <person name="Beck B.J."/>
            <person name="De Vos P."/>
            <person name="Vandamme P."/>
            <person name="Eisen J.A."/>
            <person name="Garrity G."/>
            <person name="Hugenholtz P."/>
            <person name="Kyrpides N.C."/>
        </authorList>
    </citation>
    <scope>NUCLEOTIDE SEQUENCE [LARGE SCALE GENOMIC DNA]</scope>
    <source>
        <strain evidence="4 5">A3</strain>
    </source>
</reference>
<evidence type="ECO:0000313" key="5">
    <source>
        <dbReference type="Proteomes" id="UP000294862"/>
    </source>
</evidence>
<dbReference type="Gene3D" id="3.40.630.30">
    <property type="match status" value="1"/>
</dbReference>
<keyword evidence="2" id="KW-0012">Acyltransferase</keyword>
<dbReference type="OrthoDB" id="9807426at2"/>
<dbReference type="Proteomes" id="UP000294862">
    <property type="component" value="Unassembled WGS sequence"/>
</dbReference>
<organism evidence="4 5">
    <name type="scientific">Dokdonella fugitiva</name>
    <dbReference type="NCBI Taxonomy" id="328517"/>
    <lineage>
        <taxon>Bacteria</taxon>
        <taxon>Pseudomonadati</taxon>
        <taxon>Pseudomonadota</taxon>
        <taxon>Gammaproteobacteria</taxon>
        <taxon>Lysobacterales</taxon>
        <taxon>Rhodanobacteraceae</taxon>
        <taxon>Dokdonella</taxon>
    </lineage>
</organism>
<dbReference type="RefSeq" id="WP_131993510.1">
    <property type="nucleotide sequence ID" value="NZ_JACGXM010000002.1"/>
</dbReference>
<name>A0A4R2IF12_9GAMM</name>
<accession>A0A4R2IF12</accession>
<keyword evidence="5" id="KW-1185">Reference proteome</keyword>
<dbReference type="InterPro" id="IPR016181">
    <property type="entry name" value="Acyl_CoA_acyltransferase"/>
</dbReference>